<evidence type="ECO:0000256" key="5">
    <source>
        <dbReference type="ARBA" id="ARBA00023049"/>
    </source>
</evidence>
<dbReference type="EMBL" id="AENY02000004">
    <property type="protein sequence ID" value="EKP93900.1"/>
    <property type="molecule type" value="Genomic_DNA"/>
</dbReference>
<keyword evidence="4" id="KW-0862">Zinc</keyword>
<dbReference type="STRING" id="867903.ThesuDRAFT_00144"/>
<dbReference type="Pfam" id="PF14464">
    <property type="entry name" value="Prok-JAB"/>
    <property type="match status" value="1"/>
</dbReference>
<evidence type="ECO:0000256" key="2">
    <source>
        <dbReference type="ARBA" id="ARBA00022723"/>
    </source>
</evidence>
<dbReference type="AlphaFoldDB" id="K6NYE1"/>
<organism evidence="7 8">
    <name type="scientific">Thermaerobacter subterraneus DSM 13965</name>
    <dbReference type="NCBI Taxonomy" id="867903"/>
    <lineage>
        <taxon>Bacteria</taxon>
        <taxon>Bacillati</taxon>
        <taxon>Bacillota</taxon>
        <taxon>Clostridia</taxon>
        <taxon>Eubacteriales</taxon>
        <taxon>Clostridiales Family XVII. Incertae Sedis</taxon>
        <taxon>Thermaerobacter</taxon>
    </lineage>
</organism>
<dbReference type="Gene3D" id="3.40.140.10">
    <property type="entry name" value="Cytidine Deaminase, domain 2"/>
    <property type="match status" value="1"/>
</dbReference>
<dbReference type="PANTHER" id="PTHR34858">
    <property type="entry name" value="CYSO-CYSTEINE PEPTIDASE"/>
    <property type="match status" value="1"/>
</dbReference>
<dbReference type="InterPro" id="IPR000555">
    <property type="entry name" value="JAMM/MPN+_dom"/>
</dbReference>
<proteinExistence type="predicted"/>
<evidence type="ECO:0000313" key="7">
    <source>
        <dbReference type="EMBL" id="EKP93900.1"/>
    </source>
</evidence>
<reference evidence="7" key="1">
    <citation type="submission" date="2010-10" db="EMBL/GenBank/DDBJ databases">
        <authorList>
            <consortium name="US DOE Joint Genome Institute (JGI-PGF)"/>
            <person name="Lucas S."/>
            <person name="Copeland A."/>
            <person name="Lapidus A."/>
            <person name="Bruce D."/>
            <person name="Goodwin L."/>
            <person name="Pitluck S."/>
            <person name="Kyrpides N."/>
            <person name="Mavromatis K."/>
            <person name="Detter J.C."/>
            <person name="Han C."/>
            <person name="Land M."/>
            <person name="Hauser L."/>
            <person name="Markowitz V."/>
            <person name="Cheng J.-F."/>
            <person name="Hugenholtz P."/>
            <person name="Woyke T."/>
            <person name="Wu D."/>
            <person name="Pukall R."/>
            <person name="Wahrenburg C."/>
            <person name="Brambilla E."/>
            <person name="Klenk H.-P."/>
            <person name="Eisen J.A."/>
        </authorList>
    </citation>
    <scope>NUCLEOTIDE SEQUENCE [LARGE SCALE GENOMIC DNA]</scope>
    <source>
        <strain evidence="7">DSM 13965</strain>
    </source>
</reference>
<reference evidence="7" key="2">
    <citation type="submission" date="2012-10" db="EMBL/GenBank/DDBJ databases">
        <title>Improved high-quality draft of Thermaerobacter subterraneus C21, DSM 13965.</title>
        <authorList>
            <consortium name="DOE Joint Genome Institute"/>
            <person name="Eisen J."/>
            <person name="Huntemann M."/>
            <person name="Wei C.-L."/>
            <person name="Han J."/>
            <person name="Detter J.C."/>
            <person name="Han C."/>
            <person name="Tapia R."/>
            <person name="Chen A."/>
            <person name="Kyrpides N."/>
            <person name="Mavromatis K."/>
            <person name="Markowitz V."/>
            <person name="Szeto E."/>
            <person name="Ivanova N."/>
            <person name="Mikhailova N."/>
            <person name="Ovchinnikova G."/>
            <person name="Pagani I."/>
            <person name="Pati A."/>
            <person name="Goodwin L."/>
            <person name="Nordberg H.P."/>
            <person name="Cantor M.N."/>
            <person name="Hua S.X."/>
            <person name="Woyke T."/>
            <person name="Eisen J."/>
            <person name="Klenk H.-P."/>
        </authorList>
    </citation>
    <scope>NUCLEOTIDE SEQUENCE [LARGE SCALE GENOMIC DNA]</scope>
    <source>
        <strain evidence="7">DSM 13965</strain>
    </source>
</reference>
<keyword evidence="3" id="KW-0378">Hydrolase</keyword>
<dbReference type="PROSITE" id="PS50249">
    <property type="entry name" value="MPN"/>
    <property type="match status" value="1"/>
</dbReference>
<keyword evidence="5" id="KW-0482">Metalloprotease</keyword>
<keyword evidence="1 7" id="KW-0645">Protease</keyword>
<dbReference type="GO" id="GO:0006508">
    <property type="term" value="P:proteolysis"/>
    <property type="evidence" value="ECO:0007669"/>
    <property type="project" value="UniProtKB-KW"/>
</dbReference>
<dbReference type="InterPro" id="IPR051929">
    <property type="entry name" value="VirAsm_ModProt"/>
</dbReference>
<feature type="domain" description="MPN" evidence="6">
    <location>
        <begin position="23"/>
        <end position="143"/>
    </location>
</feature>
<dbReference type="HOGENOM" id="CLU_116765_1_0_9"/>
<dbReference type="InterPro" id="IPR037518">
    <property type="entry name" value="MPN"/>
</dbReference>
<evidence type="ECO:0000313" key="8">
    <source>
        <dbReference type="Proteomes" id="UP000005710"/>
    </source>
</evidence>
<name>K6NYE1_9FIRM</name>
<dbReference type="InterPro" id="IPR028090">
    <property type="entry name" value="JAB_dom_prok"/>
</dbReference>
<gene>
    <name evidence="7" type="ORF">ThesuDRAFT_00144</name>
</gene>
<evidence type="ECO:0000256" key="3">
    <source>
        <dbReference type="ARBA" id="ARBA00022801"/>
    </source>
</evidence>
<keyword evidence="2" id="KW-0479">Metal-binding</keyword>
<dbReference type="GO" id="GO:0008270">
    <property type="term" value="F:zinc ion binding"/>
    <property type="evidence" value="ECO:0007669"/>
    <property type="project" value="TreeGrafter"/>
</dbReference>
<sequence>MSGKPGGPGRGGLEAGAGDTPPLVLPPALVAAMLDHARAEAPLEACGIVGGRQGQPVAYYPARNADRSPVRYTVDPEDQLRIFTTMEERGEELWAIFHSHPRSPAYPSATDVRYAYYPEAYYLIASLASEPPVLRAFRIVEGTITEYPLAVGGDQVPTQA</sequence>
<evidence type="ECO:0000256" key="4">
    <source>
        <dbReference type="ARBA" id="ARBA00022833"/>
    </source>
</evidence>
<dbReference type="SUPFAM" id="SSF102712">
    <property type="entry name" value="JAB1/MPN domain"/>
    <property type="match status" value="1"/>
</dbReference>
<dbReference type="RefSeq" id="WP_006904846.1">
    <property type="nucleotide sequence ID" value="NZ_JH976536.1"/>
</dbReference>
<accession>K6NYE1</accession>
<dbReference type="SMART" id="SM00232">
    <property type="entry name" value="JAB_MPN"/>
    <property type="match status" value="1"/>
</dbReference>
<protein>
    <submittedName>
        <fullName evidence="7">Metal-dependent protease of the PAD1/JAB1 superfamily</fullName>
    </submittedName>
</protein>
<evidence type="ECO:0000259" key="6">
    <source>
        <dbReference type="PROSITE" id="PS50249"/>
    </source>
</evidence>
<evidence type="ECO:0000256" key="1">
    <source>
        <dbReference type="ARBA" id="ARBA00022670"/>
    </source>
</evidence>
<dbReference type="eggNOG" id="COG1310">
    <property type="taxonomic scope" value="Bacteria"/>
</dbReference>
<dbReference type="GO" id="GO:0008235">
    <property type="term" value="F:metalloexopeptidase activity"/>
    <property type="evidence" value="ECO:0007669"/>
    <property type="project" value="TreeGrafter"/>
</dbReference>
<dbReference type="PANTHER" id="PTHR34858:SF1">
    <property type="entry name" value="CYSO-CYSTEINE PEPTIDASE"/>
    <property type="match status" value="1"/>
</dbReference>
<comment type="caution">
    <text evidence="7">The sequence shown here is derived from an EMBL/GenBank/DDBJ whole genome shotgun (WGS) entry which is preliminary data.</text>
</comment>
<dbReference type="Proteomes" id="UP000005710">
    <property type="component" value="Unassembled WGS sequence"/>
</dbReference>
<dbReference type="CDD" id="cd08070">
    <property type="entry name" value="MPN_like"/>
    <property type="match status" value="1"/>
</dbReference>
<keyword evidence="8" id="KW-1185">Reference proteome</keyword>